<dbReference type="GO" id="GO:0016874">
    <property type="term" value="F:ligase activity"/>
    <property type="evidence" value="ECO:0007669"/>
    <property type="project" value="InterPro"/>
</dbReference>
<dbReference type="Proteomes" id="UP000068382">
    <property type="component" value="Unassembled WGS sequence"/>
</dbReference>
<name>A0A132C1C5_9RHOB</name>
<dbReference type="PATRIC" id="fig|1768241.3.peg.749"/>
<dbReference type="PANTHER" id="PTHR22855:SF46">
    <property type="entry name" value="METHYLCROTONOYL-COA CARBOXYLASE"/>
    <property type="match status" value="1"/>
</dbReference>
<dbReference type="InterPro" id="IPR034733">
    <property type="entry name" value="AcCoA_carboxyl_beta"/>
</dbReference>
<comment type="caution">
    <text evidence="4">The sequence shown here is derived from an EMBL/GenBank/DDBJ whole genome shotgun (WGS) entry which is preliminary data.</text>
</comment>
<keyword evidence="5" id="KW-1185">Reference proteome</keyword>
<proteinExistence type="predicted"/>
<dbReference type="EC" id="2.1.3.1" evidence="4"/>
<sequence>MNAVYSRITPTDTGLSHNRAEMEALIARMRRLEARAAAKSAEKHQLYERRGQLSPRDRLAALLDPGLPFLELFNMISYLVDDPDPATSVPGASMIAGIGFVAGVRVMVCVDDAAIMGGARTRKTADKLLGLVTIAGRQKLPFLFLMDSIGTDPMRDGVESWARAGDCLGAFARLSAAGVPVVTVLHGVATAAEACLAGGADHVIAVRGRGQAMLAGAAAVQALTGEEVGGAALGGAQMHAEVTGLVDDLAASDADAVAIARRWVEGLHWQTCTGPRAPYAAPAYPPDDILNVVSADYRNPFDMTELALRLVDGGSLRRFKPEYGMALPCWQARIMGHDVGLLGNNGPLDPEGGRKACQFLQAMERADTPMIFLNNTTGTALGSRSERAGMIPQAARMIRAVATLSVPKIALLVGASFGVGNSGMGGQGAGADFLFSWPNARSGALASGHAALTMEQVARRTAARCGRGIDEARLGRQRDAVLRHFDRQSEAFFTSGQGLDMGMIDPRDSRRVIGICLDTCQEARARQLRAGGDRSVRA</sequence>
<dbReference type="InterPro" id="IPR011762">
    <property type="entry name" value="COA_CT_N"/>
</dbReference>
<dbReference type="PROSITE" id="PS50980">
    <property type="entry name" value="COA_CT_NTER"/>
    <property type="match status" value="1"/>
</dbReference>
<evidence type="ECO:0000313" key="5">
    <source>
        <dbReference type="Proteomes" id="UP000068382"/>
    </source>
</evidence>
<keyword evidence="4" id="KW-0808">Transferase</keyword>
<dbReference type="GO" id="GO:0047154">
    <property type="term" value="F:methylmalonyl-CoA carboxytransferase activity"/>
    <property type="evidence" value="ECO:0007669"/>
    <property type="project" value="UniProtKB-EC"/>
</dbReference>
<evidence type="ECO:0000259" key="2">
    <source>
        <dbReference type="PROSITE" id="PS50980"/>
    </source>
</evidence>
<reference evidence="4 5" key="1">
    <citation type="submission" date="2015-12" db="EMBL/GenBank/DDBJ databases">
        <title>Genome sequence of the marine Rhodobacteraceae strain O3.65, Candidatus Tritonibacter horizontis.</title>
        <authorList>
            <person name="Poehlein A."/>
            <person name="Giebel H.A."/>
            <person name="Voget S."/>
            <person name="Brinkhoff T."/>
        </authorList>
    </citation>
    <scope>NUCLEOTIDE SEQUENCE [LARGE SCALE GENOMIC DNA]</scope>
    <source>
        <strain evidence="4 5">O3.65</strain>
    </source>
</reference>
<dbReference type="OrthoDB" id="9803706at2"/>
<dbReference type="Gene3D" id="3.90.226.10">
    <property type="entry name" value="2-enoyl-CoA Hydratase, Chain A, domain 1"/>
    <property type="match status" value="2"/>
</dbReference>
<evidence type="ECO:0000259" key="3">
    <source>
        <dbReference type="PROSITE" id="PS50989"/>
    </source>
</evidence>
<dbReference type="PROSITE" id="PS50989">
    <property type="entry name" value="COA_CT_CTER"/>
    <property type="match status" value="1"/>
</dbReference>
<accession>A0A132C1C5</accession>
<dbReference type="InterPro" id="IPR045190">
    <property type="entry name" value="MCCB/AccD1-like"/>
</dbReference>
<organism evidence="4 5">
    <name type="scientific">Tritonibacter horizontis</name>
    <dbReference type="NCBI Taxonomy" id="1768241"/>
    <lineage>
        <taxon>Bacteria</taxon>
        <taxon>Pseudomonadati</taxon>
        <taxon>Pseudomonadota</taxon>
        <taxon>Alphaproteobacteria</taxon>
        <taxon>Rhodobacterales</taxon>
        <taxon>Paracoccaceae</taxon>
        <taxon>Tritonibacter</taxon>
    </lineage>
</organism>
<feature type="domain" description="CoA carboxyltransferase C-terminal" evidence="3">
    <location>
        <begin position="285"/>
        <end position="538"/>
    </location>
</feature>
<feature type="domain" description="CoA carboxyltransferase N-terminal" evidence="2">
    <location>
        <begin position="18"/>
        <end position="279"/>
    </location>
</feature>
<feature type="coiled-coil region" evidence="1">
    <location>
        <begin position="15"/>
        <end position="49"/>
    </location>
</feature>
<dbReference type="InterPro" id="IPR011763">
    <property type="entry name" value="COA_CT_C"/>
</dbReference>
<evidence type="ECO:0000313" key="4">
    <source>
        <dbReference type="EMBL" id="KUP94408.1"/>
    </source>
</evidence>
<dbReference type="InterPro" id="IPR029045">
    <property type="entry name" value="ClpP/crotonase-like_dom_sf"/>
</dbReference>
<dbReference type="SUPFAM" id="SSF52096">
    <property type="entry name" value="ClpP/crotonase"/>
    <property type="match status" value="2"/>
</dbReference>
<evidence type="ECO:0000256" key="1">
    <source>
        <dbReference type="SAM" id="Coils"/>
    </source>
</evidence>
<protein>
    <submittedName>
        <fullName evidence="4">Methylmalonyl-CoA carboxyltransferase 12S subunit</fullName>
        <ecNumber evidence="4">2.1.3.1</ecNumber>
    </submittedName>
</protein>
<gene>
    <name evidence="4" type="ORF">TRIHO_07270</name>
</gene>
<keyword evidence="1" id="KW-0175">Coiled coil</keyword>
<dbReference type="AlphaFoldDB" id="A0A132C1C5"/>
<dbReference type="PANTHER" id="PTHR22855">
    <property type="entry name" value="ACETYL, PROPIONYL, PYRUVATE, AND GLUTACONYL CARBOXYLASE-RELATED"/>
    <property type="match status" value="1"/>
</dbReference>
<dbReference type="RefSeq" id="WP_068240499.1">
    <property type="nucleotide sequence ID" value="NZ_LPUY01000017.1"/>
</dbReference>
<dbReference type="Pfam" id="PF01039">
    <property type="entry name" value="Carboxyl_trans"/>
    <property type="match status" value="1"/>
</dbReference>
<dbReference type="EMBL" id="LPUY01000017">
    <property type="protein sequence ID" value="KUP94408.1"/>
    <property type="molecule type" value="Genomic_DNA"/>
</dbReference>